<feature type="domain" description="B12-binding" evidence="4">
    <location>
        <begin position="89"/>
        <end position="212"/>
    </location>
</feature>
<dbReference type="Pfam" id="PF02310">
    <property type="entry name" value="B12-binding"/>
    <property type="match status" value="1"/>
</dbReference>
<dbReference type="InterPro" id="IPR006158">
    <property type="entry name" value="Cobalamin-bd"/>
</dbReference>
<dbReference type="Proteomes" id="UP000078486">
    <property type="component" value="Unassembled WGS sequence"/>
</dbReference>
<dbReference type="SUPFAM" id="SSF52242">
    <property type="entry name" value="Cobalamin (vitamin B12)-binding domain"/>
    <property type="match status" value="1"/>
</dbReference>
<keyword evidence="7" id="KW-1185">Reference proteome</keyword>
<dbReference type="GO" id="GO:0008705">
    <property type="term" value="F:methionine synthase activity"/>
    <property type="evidence" value="ECO:0007669"/>
    <property type="project" value="TreeGrafter"/>
</dbReference>
<organism evidence="6 7">
    <name type="scientific">Termitidicoccus mucosus</name>
    <dbReference type="NCBI Taxonomy" id="1184151"/>
    <lineage>
        <taxon>Bacteria</taxon>
        <taxon>Pseudomonadati</taxon>
        <taxon>Verrucomicrobiota</taxon>
        <taxon>Opitutia</taxon>
        <taxon>Opitutales</taxon>
        <taxon>Opitutaceae</taxon>
        <taxon>Termitidicoccus</taxon>
    </lineage>
</organism>
<evidence type="ECO:0000313" key="6">
    <source>
        <dbReference type="EMBL" id="OAM87547.1"/>
    </source>
</evidence>
<proteinExistence type="inferred from homology"/>
<evidence type="ECO:0000256" key="1">
    <source>
        <dbReference type="ARBA" id="ARBA00010854"/>
    </source>
</evidence>
<comment type="caution">
    <text evidence="6">The sequence shown here is derived from an EMBL/GenBank/DDBJ whole genome shotgun (WGS) entry which is preliminary data.</text>
</comment>
<dbReference type="PROSITE" id="PS51337">
    <property type="entry name" value="B12_BINDING_NTER"/>
    <property type="match status" value="1"/>
</dbReference>
<evidence type="ECO:0000256" key="2">
    <source>
        <dbReference type="ARBA" id="ARBA00022723"/>
    </source>
</evidence>
<dbReference type="PANTHER" id="PTHR45833">
    <property type="entry name" value="METHIONINE SYNTHASE"/>
    <property type="match status" value="1"/>
</dbReference>
<dbReference type="GO" id="GO:0032259">
    <property type="term" value="P:methylation"/>
    <property type="evidence" value="ECO:0007669"/>
    <property type="project" value="UniProtKB-KW"/>
</dbReference>
<keyword evidence="6" id="KW-0808">Transferase</keyword>
<dbReference type="GO" id="GO:0005829">
    <property type="term" value="C:cytosol"/>
    <property type="evidence" value="ECO:0007669"/>
    <property type="project" value="TreeGrafter"/>
</dbReference>
<evidence type="ECO:0000313" key="7">
    <source>
        <dbReference type="Proteomes" id="UP000078486"/>
    </source>
</evidence>
<dbReference type="STRING" id="1184151.AW736_22585"/>
<dbReference type="InterPro" id="IPR036724">
    <property type="entry name" value="Cobalamin-bd_sf"/>
</dbReference>
<dbReference type="FunFam" id="3.40.50.280:FF:000003">
    <property type="entry name" value="Dimethylamine methyltransferase corrinoid protein"/>
    <property type="match status" value="1"/>
</dbReference>
<dbReference type="InterPro" id="IPR050554">
    <property type="entry name" value="Met_Synthase/Corrinoid"/>
</dbReference>
<dbReference type="GO" id="GO:0046872">
    <property type="term" value="F:metal ion binding"/>
    <property type="evidence" value="ECO:0007669"/>
    <property type="project" value="UniProtKB-KW"/>
</dbReference>
<name>A0A178IEG4_9BACT</name>
<dbReference type="PANTHER" id="PTHR45833:SF1">
    <property type="entry name" value="METHIONINE SYNTHASE"/>
    <property type="match status" value="1"/>
</dbReference>
<evidence type="ECO:0000259" key="5">
    <source>
        <dbReference type="PROSITE" id="PS51337"/>
    </source>
</evidence>
<comment type="similarity">
    <text evidence="1">Belongs to the methylamine corrinoid protein family.</text>
</comment>
<dbReference type="GO" id="GO:0046653">
    <property type="term" value="P:tetrahydrofolate metabolic process"/>
    <property type="evidence" value="ECO:0007669"/>
    <property type="project" value="TreeGrafter"/>
</dbReference>
<dbReference type="GO" id="GO:0031419">
    <property type="term" value="F:cobalamin binding"/>
    <property type="evidence" value="ECO:0007669"/>
    <property type="project" value="InterPro"/>
</dbReference>
<keyword evidence="3" id="KW-0170">Cobalt</keyword>
<dbReference type="EMBL" id="LRRQ01000169">
    <property type="protein sequence ID" value="OAM87547.1"/>
    <property type="molecule type" value="Genomic_DNA"/>
</dbReference>
<keyword evidence="2" id="KW-0479">Metal-binding</keyword>
<protein>
    <submittedName>
        <fullName evidence="6">Methyltransferase</fullName>
    </submittedName>
</protein>
<dbReference type="PROSITE" id="PS51332">
    <property type="entry name" value="B12_BINDING"/>
    <property type="match status" value="1"/>
</dbReference>
<dbReference type="OrthoDB" id="9783599at2"/>
<reference evidence="6 7" key="1">
    <citation type="submission" date="2016-01" db="EMBL/GenBank/DDBJ databases">
        <title>High potential of lignocellulose degradation of a new Verrucomicrobia species.</title>
        <authorList>
            <person name="Wang Y."/>
            <person name="Shi Y."/>
            <person name="Qiu Z."/>
            <person name="Liu S."/>
            <person name="Yang H."/>
        </authorList>
    </citation>
    <scope>NUCLEOTIDE SEQUENCE [LARGE SCALE GENOMIC DNA]</scope>
    <source>
        <strain evidence="6 7">TSB47</strain>
    </source>
</reference>
<keyword evidence="6" id="KW-0489">Methyltransferase</keyword>
<dbReference type="Gene3D" id="3.40.50.280">
    <property type="entry name" value="Cobalamin-binding domain"/>
    <property type="match status" value="1"/>
</dbReference>
<dbReference type="InterPro" id="IPR036594">
    <property type="entry name" value="Meth_synthase_dom"/>
</dbReference>
<gene>
    <name evidence="6" type="ORF">AW736_22585</name>
</gene>
<dbReference type="RefSeq" id="WP_068772562.1">
    <property type="nucleotide sequence ID" value="NZ_CP109796.1"/>
</dbReference>
<sequence length="212" mass="22470">MHPILEQLANSVIIGRSKDAKAFTQQALDASIPLQQIVDDALVRAMGIVGEKFKRNEIFVPEMLVAARAMKESMILLEPLLAKAGIVPKYTAVIGTVQGDLHDIGKNLVAMMWKGANFRVIDLGTNVDPQKFIDAAKQHNPDLIGLSALLTTTMPAMKATVAALKAANLPKGKIMIGGAPITQQFADEIGADAYTADAGSAVEKAVELVGAN</sequence>
<dbReference type="GO" id="GO:0050667">
    <property type="term" value="P:homocysteine metabolic process"/>
    <property type="evidence" value="ECO:0007669"/>
    <property type="project" value="TreeGrafter"/>
</dbReference>
<dbReference type="CDD" id="cd02070">
    <property type="entry name" value="corrinoid_protein_B12-BD"/>
    <property type="match status" value="1"/>
</dbReference>
<dbReference type="SMART" id="SM01018">
    <property type="entry name" value="B12-binding_2"/>
    <property type="match status" value="1"/>
</dbReference>
<dbReference type="AlphaFoldDB" id="A0A178IEG4"/>
<accession>A0A178IEG4</accession>
<evidence type="ECO:0000259" key="4">
    <source>
        <dbReference type="PROSITE" id="PS51332"/>
    </source>
</evidence>
<dbReference type="Pfam" id="PF02607">
    <property type="entry name" value="B12-binding_2"/>
    <property type="match status" value="1"/>
</dbReference>
<dbReference type="InterPro" id="IPR003759">
    <property type="entry name" value="Cbl-bd_cap"/>
</dbReference>
<dbReference type="SUPFAM" id="SSF47644">
    <property type="entry name" value="Methionine synthase domain"/>
    <property type="match status" value="1"/>
</dbReference>
<dbReference type="Gene3D" id="1.10.1240.10">
    <property type="entry name" value="Methionine synthase domain"/>
    <property type="match status" value="1"/>
</dbReference>
<feature type="domain" description="B12-binding N-terminal" evidence="5">
    <location>
        <begin position="1"/>
        <end position="89"/>
    </location>
</feature>
<evidence type="ECO:0000256" key="3">
    <source>
        <dbReference type="ARBA" id="ARBA00023285"/>
    </source>
</evidence>